<dbReference type="GO" id="GO:0005886">
    <property type="term" value="C:plasma membrane"/>
    <property type="evidence" value="ECO:0007669"/>
    <property type="project" value="UniProtKB-SubCell"/>
</dbReference>
<name>A0ABD5CLZ8_9BURK</name>
<dbReference type="Pfam" id="PF05425">
    <property type="entry name" value="CopD"/>
    <property type="match status" value="1"/>
</dbReference>
<reference evidence="8 9" key="1">
    <citation type="submission" date="2023-08" db="EMBL/GenBank/DDBJ databases">
        <title>Genome sequencing of plant associated microbes to promote plant fitness in Sorghum bicolor and Oryza sativa.</title>
        <authorList>
            <person name="Coleman-Derr D."/>
        </authorList>
    </citation>
    <scope>NUCLEOTIDE SEQUENCE [LARGE SCALE GENOMIC DNA]</scope>
    <source>
        <strain evidence="8 9">SLBN-33</strain>
    </source>
</reference>
<evidence type="ECO:0000313" key="8">
    <source>
        <dbReference type="EMBL" id="MDR6206277.1"/>
    </source>
</evidence>
<protein>
    <submittedName>
        <fullName evidence="8">Copper resistance protein D</fullName>
    </submittedName>
</protein>
<dbReference type="InterPro" id="IPR008457">
    <property type="entry name" value="Cu-R_CopD_dom"/>
</dbReference>
<feature type="transmembrane region" description="Helical" evidence="6">
    <location>
        <begin position="96"/>
        <end position="115"/>
    </location>
</feature>
<keyword evidence="3 6" id="KW-0812">Transmembrane</keyword>
<keyword evidence="2" id="KW-1003">Cell membrane</keyword>
<evidence type="ECO:0000259" key="7">
    <source>
        <dbReference type="Pfam" id="PF05425"/>
    </source>
</evidence>
<comment type="subcellular location">
    <subcellularLocation>
        <location evidence="1">Cell membrane</location>
        <topology evidence="1">Multi-pass membrane protein</topology>
    </subcellularLocation>
</comment>
<sequence>MNEGFLGVVRLISVALQNVSFAVLIGAMLSDMWLSRRASRWQSGVSRRLLTTMRISALVVLLSSFAAFWAHCALMSESSLFEAGPAVVSMLKETGFGHAWLVNCVLLLIVFLLLLANVHKRGPYAVVIALATAGAALARSNTGHPVDAGTFSPPVWADWVHVLAISVWVGLVLVAASIVVPQLGKAPEDDAPNSAAFVQSLSNAATVALAMLAITGAYNGWRGVSSPVNLWTSTYGQVLVLKLALVLIAAALGGHNRIVEMPKVLMSLKGSHAMQSRVALRRFARVLQIESVVLAGVLIVAAVLVSSPLPGTSS</sequence>
<evidence type="ECO:0000256" key="4">
    <source>
        <dbReference type="ARBA" id="ARBA00022989"/>
    </source>
</evidence>
<feature type="transmembrane region" description="Helical" evidence="6">
    <location>
        <begin position="12"/>
        <end position="34"/>
    </location>
</feature>
<feature type="domain" description="Copper resistance protein D" evidence="7">
    <location>
        <begin position="196"/>
        <end position="304"/>
    </location>
</feature>
<dbReference type="EMBL" id="JAVIZN010000002">
    <property type="protein sequence ID" value="MDR6206277.1"/>
    <property type="molecule type" value="Genomic_DNA"/>
</dbReference>
<dbReference type="RefSeq" id="WP_029965852.1">
    <property type="nucleotide sequence ID" value="NZ_ATXV01000001.1"/>
</dbReference>
<dbReference type="PANTHER" id="PTHR34820:SF4">
    <property type="entry name" value="INNER MEMBRANE PROTEIN YEBZ"/>
    <property type="match status" value="1"/>
</dbReference>
<feature type="transmembrane region" description="Helical" evidence="6">
    <location>
        <begin position="233"/>
        <end position="253"/>
    </location>
</feature>
<feature type="transmembrane region" description="Helical" evidence="6">
    <location>
        <begin position="159"/>
        <end position="180"/>
    </location>
</feature>
<evidence type="ECO:0000256" key="5">
    <source>
        <dbReference type="ARBA" id="ARBA00023136"/>
    </source>
</evidence>
<dbReference type="PANTHER" id="PTHR34820">
    <property type="entry name" value="INNER MEMBRANE PROTEIN YEBZ"/>
    <property type="match status" value="1"/>
</dbReference>
<dbReference type="InterPro" id="IPR032694">
    <property type="entry name" value="CopC/D"/>
</dbReference>
<comment type="caution">
    <text evidence="8">The sequence shown here is derived from an EMBL/GenBank/DDBJ whole genome shotgun (WGS) entry which is preliminary data.</text>
</comment>
<dbReference type="AlphaFoldDB" id="A0ABD5CLZ8"/>
<organism evidence="8 9">
    <name type="scientific">Paraburkholderia graminis</name>
    <dbReference type="NCBI Taxonomy" id="60548"/>
    <lineage>
        <taxon>Bacteria</taxon>
        <taxon>Pseudomonadati</taxon>
        <taxon>Pseudomonadota</taxon>
        <taxon>Betaproteobacteria</taxon>
        <taxon>Burkholderiales</taxon>
        <taxon>Burkholderiaceae</taxon>
        <taxon>Paraburkholderia</taxon>
    </lineage>
</organism>
<feature type="transmembrane region" description="Helical" evidence="6">
    <location>
        <begin position="283"/>
        <end position="305"/>
    </location>
</feature>
<accession>A0ABD5CLZ8</accession>
<evidence type="ECO:0000313" key="9">
    <source>
        <dbReference type="Proteomes" id="UP001245184"/>
    </source>
</evidence>
<gene>
    <name evidence="8" type="ORF">QF025_004997</name>
</gene>
<feature type="transmembrane region" description="Helical" evidence="6">
    <location>
        <begin position="201"/>
        <end position="221"/>
    </location>
</feature>
<feature type="transmembrane region" description="Helical" evidence="6">
    <location>
        <begin position="55"/>
        <end position="76"/>
    </location>
</feature>
<keyword evidence="5 6" id="KW-0472">Membrane</keyword>
<feature type="transmembrane region" description="Helical" evidence="6">
    <location>
        <begin position="122"/>
        <end position="139"/>
    </location>
</feature>
<keyword evidence="4 6" id="KW-1133">Transmembrane helix</keyword>
<evidence type="ECO:0000256" key="2">
    <source>
        <dbReference type="ARBA" id="ARBA00022475"/>
    </source>
</evidence>
<evidence type="ECO:0000256" key="1">
    <source>
        <dbReference type="ARBA" id="ARBA00004651"/>
    </source>
</evidence>
<proteinExistence type="predicted"/>
<evidence type="ECO:0000256" key="6">
    <source>
        <dbReference type="SAM" id="Phobius"/>
    </source>
</evidence>
<evidence type="ECO:0000256" key="3">
    <source>
        <dbReference type="ARBA" id="ARBA00022692"/>
    </source>
</evidence>
<dbReference type="Proteomes" id="UP001245184">
    <property type="component" value="Unassembled WGS sequence"/>
</dbReference>